<evidence type="ECO:0000313" key="1">
    <source>
        <dbReference type="EMBL" id="CRZ03885.1"/>
    </source>
</evidence>
<dbReference type="Gene3D" id="1.25.10.10">
    <property type="entry name" value="Leucine-rich Repeat Variant"/>
    <property type="match status" value="1"/>
</dbReference>
<accession>A0A0H5QP68</accession>
<dbReference type="AlphaFoldDB" id="A0A0H5QP68"/>
<name>A0A0H5QP68_9EUKA</name>
<dbReference type="InterPro" id="IPR011989">
    <property type="entry name" value="ARM-like"/>
</dbReference>
<dbReference type="InterPro" id="IPR016024">
    <property type="entry name" value="ARM-type_fold"/>
</dbReference>
<proteinExistence type="predicted"/>
<dbReference type="PANTHER" id="PTHR13371">
    <property type="entry name" value="GLYCINE-, GLUTAMATE-, THIENYLCYCLOHEXYLPIPERIDINE-BINDING PROTEIN"/>
    <property type="match status" value="1"/>
</dbReference>
<dbReference type="PANTHER" id="PTHR13371:SF0">
    <property type="entry name" value="CENTROSOMAL PROTEIN OF 104 KDA"/>
    <property type="match status" value="1"/>
</dbReference>
<dbReference type="InterPro" id="IPR052607">
    <property type="entry name" value="CEP104-like"/>
</dbReference>
<reference evidence="1" key="1">
    <citation type="submission" date="2015-04" db="EMBL/GenBank/DDBJ databases">
        <title>The genome sequence of the plant pathogenic Rhizarian Plasmodiophora brassicae reveals insights in its biotrophic life cycle and the origin of chitin synthesis.</title>
        <authorList>
            <person name="Schwelm A."/>
            <person name="Fogelqvist J."/>
            <person name="Knaust A."/>
            <person name="Julke S."/>
            <person name="Lilja T."/>
            <person name="Dhandapani V."/>
            <person name="Bonilla-Rosso G."/>
            <person name="Karlsson M."/>
            <person name="Shevchenko A."/>
            <person name="Choi S.R."/>
            <person name="Kim H.G."/>
            <person name="Park J.Y."/>
            <person name="Lim Y.P."/>
            <person name="Ludwig-Muller J."/>
            <person name="Dixelius C."/>
        </authorList>
    </citation>
    <scope>NUCLEOTIDE SEQUENCE</scope>
    <source>
        <tissue evidence="1">Potato root galls</tissue>
    </source>
</reference>
<dbReference type="SUPFAM" id="SSF48371">
    <property type="entry name" value="ARM repeat"/>
    <property type="match status" value="1"/>
</dbReference>
<dbReference type="GO" id="GO:0005929">
    <property type="term" value="C:cilium"/>
    <property type="evidence" value="ECO:0007669"/>
    <property type="project" value="TreeGrafter"/>
</dbReference>
<protein>
    <submittedName>
        <fullName evidence="1">Uncharacterized protein</fullName>
    </submittedName>
</protein>
<sequence>MKVGPLNHRVDGDPHWAKCSHWRSGRYAKWPVVIKVGLWRQSSISHIDIITSGVLTPINVHISSKLLSQTRTIASRELEVSSSGLDHNLHVSLVEPIIADAIILQIDGCYEIYENTYNQVYLKRIRLFGFVPDFGKGVNCSASQLMVHSYVRLLSQTGPPLVDTTVSVIDDSSSTRHIDEILSAIGLNIFDSKTLGQVVPPELKLLADHCTTHLGYLNKRCRQCDRLNLTQEAQILRNSINTLSQIESEARSVEQALRLAVLLNDSKQEATLRNNISDLMGKALELTAMLDKTDPARLDLSQTKENKVGDVVTSKESMAGISELNDYQNSSLIDNNISDTIEPLFEIIGRDTARSFLSKSTTIRLNALQHALLYVKSPSNHFSSHIRLVFCRTIVKLFINDDSNDIRLFLLTLVCLLPTNARENVSLAVVLCSDRCERIRHDAVEVLLSHWLRSSNRVFIVEQLSSPILAAPDDWRIYLGRCYAINEIICRYGCGEGSHLKLEDIMAFISLALKHGRQSVRSAAASVCNRLESQIPASEIDRYLVDINPLKMLPDIPVSFGNVDTLSHSASQIRDTNSDGVEPVTRNDGPSSFNVKTQILKLWSL</sequence>
<organism evidence="1">
    <name type="scientific">Spongospora subterranea</name>
    <dbReference type="NCBI Taxonomy" id="70186"/>
    <lineage>
        <taxon>Eukaryota</taxon>
        <taxon>Sar</taxon>
        <taxon>Rhizaria</taxon>
        <taxon>Endomyxa</taxon>
        <taxon>Phytomyxea</taxon>
        <taxon>Plasmodiophorida</taxon>
        <taxon>Plasmodiophoridae</taxon>
        <taxon>Spongospora</taxon>
    </lineage>
</organism>
<dbReference type="EMBL" id="HACM01003443">
    <property type="protein sequence ID" value="CRZ03885.1"/>
    <property type="molecule type" value="Transcribed_RNA"/>
</dbReference>
<dbReference type="Pfam" id="PF21040">
    <property type="entry name" value="CEP104-like_TOG"/>
    <property type="match status" value="1"/>
</dbReference>